<comment type="caution">
    <text evidence="2">The sequence shown here is derived from an EMBL/GenBank/DDBJ whole genome shotgun (WGS) entry which is preliminary data.</text>
</comment>
<dbReference type="AlphaFoldDB" id="A0A0G1DGA4"/>
<protein>
    <submittedName>
        <fullName evidence="2">Uncharacterized protein</fullName>
    </submittedName>
</protein>
<evidence type="ECO:0000256" key="1">
    <source>
        <dbReference type="SAM" id="Phobius"/>
    </source>
</evidence>
<evidence type="ECO:0000313" key="3">
    <source>
        <dbReference type="Proteomes" id="UP000034090"/>
    </source>
</evidence>
<proteinExistence type="predicted"/>
<dbReference type="Proteomes" id="UP000034090">
    <property type="component" value="Unassembled WGS sequence"/>
</dbReference>
<feature type="transmembrane region" description="Helical" evidence="1">
    <location>
        <begin position="12"/>
        <end position="31"/>
    </location>
</feature>
<dbReference type="EMBL" id="LCFQ01000013">
    <property type="protein sequence ID" value="KKS96935.1"/>
    <property type="molecule type" value="Genomic_DNA"/>
</dbReference>
<keyword evidence="1" id="KW-1133">Transmembrane helix</keyword>
<keyword evidence="1" id="KW-0812">Transmembrane</keyword>
<evidence type="ECO:0000313" key="2">
    <source>
        <dbReference type="EMBL" id="KKS96935.1"/>
    </source>
</evidence>
<reference evidence="2 3" key="1">
    <citation type="journal article" date="2015" name="Nature">
        <title>rRNA introns, odd ribosomes, and small enigmatic genomes across a large radiation of phyla.</title>
        <authorList>
            <person name="Brown C.T."/>
            <person name="Hug L.A."/>
            <person name="Thomas B.C."/>
            <person name="Sharon I."/>
            <person name="Castelle C.J."/>
            <person name="Singh A."/>
            <person name="Wilkins M.J."/>
            <person name="Williams K.H."/>
            <person name="Banfield J.F."/>
        </authorList>
    </citation>
    <scope>NUCLEOTIDE SEQUENCE [LARGE SCALE GENOMIC DNA]</scope>
</reference>
<gene>
    <name evidence="2" type="ORF">UV74_C0013G0057</name>
</gene>
<name>A0A0G1DGA4_9BACT</name>
<keyword evidence="1" id="KW-0472">Membrane</keyword>
<organism evidence="2 3">
    <name type="scientific">Candidatus Woesebacteria bacterium GW2011_GWB1_43_14</name>
    <dbReference type="NCBI Taxonomy" id="1618578"/>
    <lineage>
        <taxon>Bacteria</taxon>
        <taxon>Candidatus Woeseibacteriota</taxon>
    </lineage>
</organism>
<sequence length="32" mass="3750">MEKLKMLAKTVLGVFFLLAFLVLLFIVFPYFP</sequence>
<accession>A0A0G1DGA4</accession>